<name>A0A4Y2AEG2_ARAVE</name>
<organism evidence="1 2">
    <name type="scientific">Araneus ventricosus</name>
    <name type="common">Orbweaver spider</name>
    <name type="synonym">Epeira ventricosa</name>
    <dbReference type="NCBI Taxonomy" id="182803"/>
    <lineage>
        <taxon>Eukaryota</taxon>
        <taxon>Metazoa</taxon>
        <taxon>Ecdysozoa</taxon>
        <taxon>Arthropoda</taxon>
        <taxon>Chelicerata</taxon>
        <taxon>Arachnida</taxon>
        <taxon>Araneae</taxon>
        <taxon>Araneomorphae</taxon>
        <taxon>Entelegynae</taxon>
        <taxon>Araneoidea</taxon>
        <taxon>Araneidae</taxon>
        <taxon>Araneus</taxon>
    </lineage>
</organism>
<gene>
    <name evidence="1" type="ORF">AVEN_42754_1</name>
</gene>
<reference evidence="1 2" key="1">
    <citation type="journal article" date="2019" name="Sci. Rep.">
        <title>Orb-weaving spider Araneus ventricosus genome elucidates the spidroin gene catalogue.</title>
        <authorList>
            <person name="Kono N."/>
            <person name="Nakamura H."/>
            <person name="Ohtoshi R."/>
            <person name="Moran D.A.P."/>
            <person name="Shinohara A."/>
            <person name="Yoshida Y."/>
            <person name="Fujiwara M."/>
            <person name="Mori M."/>
            <person name="Tomita M."/>
            <person name="Arakawa K."/>
        </authorList>
    </citation>
    <scope>NUCLEOTIDE SEQUENCE [LARGE SCALE GENOMIC DNA]</scope>
</reference>
<proteinExistence type="predicted"/>
<protein>
    <submittedName>
        <fullName evidence="1">Uncharacterized protein</fullName>
    </submittedName>
</protein>
<dbReference type="Proteomes" id="UP000499080">
    <property type="component" value="Unassembled WGS sequence"/>
</dbReference>
<evidence type="ECO:0000313" key="2">
    <source>
        <dbReference type="Proteomes" id="UP000499080"/>
    </source>
</evidence>
<evidence type="ECO:0000313" key="1">
    <source>
        <dbReference type="EMBL" id="GBL78178.1"/>
    </source>
</evidence>
<keyword evidence="2" id="KW-1185">Reference proteome</keyword>
<dbReference type="EMBL" id="BGPR01000015">
    <property type="protein sequence ID" value="GBL78178.1"/>
    <property type="molecule type" value="Genomic_DNA"/>
</dbReference>
<dbReference type="AlphaFoldDB" id="A0A4Y2AEG2"/>
<accession>A0A4Y2AEG2</accession>
<comment type="caution">
    <text evidence="1">The sequence shown here is derived from an EMBL/GenBank/DDBJ whole genome shotgun (WGS) entry which is preliminary data.</text>
</comment>
<sequence>MSLVNKAPCLAAAIDGILQLDIHDHATPRKWSCGTPHHSIFQPIHLGRSFTSHSAQTTKSSSTSHSDILLHILSPRPSKHELLSSPISSSERAPPSSMYLRHSHFNIYGPPFQMDFKRNWSFKFSTTPILIGFSLWRSVLARFDQICAVWSYCECPPSSSLQML</sequence>